<dbReference type="Pfam" id="PF05296">
    <property type="entry name" value="TAS2R"/>
    <property type="match status" value="1"/>
</dbReference>
<dbReference type="GO" id="GO:0004930">
    <property type="term" value="F:G protein-coupled receptor activity"/>
    <property type="evidence" value="ECO:0007669"/>
    <property type="project" value="UniProtKB-KW"/>
</dbReference>
<comment type="caution">
    <text evidence="14">The sequence shown here is derived from an EMBL/GenBank/DDBJ whole genome shotgun (WGS) entry which is preliminary data.</text>
</comment>
<dbReference type="GO" id="GO:0033038">
    <property type="term" value="F:bitter taste receptor activity"/>
    <property type="evidence" value="ECO:0007669"/>
    <property type="project" value="InterPro"/>
</dbReference>
<dbReference type="InterPro" id="IPR007960">
    <property type="entry name" value="TAS2R"/>
</dbReference>
<feature type="transmembrane region" description="Helical" evidence="13">
    <location>
        <begin position="229"/>
        <end position="250"/>
    </location>
</feature>
<evidence type="ECO:0000256" key="10">
    <source>
        <dbReference type="ARBA" id="ARBA00023224"/>
    </source>
</evidence>
<name>A0AAV2ZFF1_PYXAD</name>
<keyword evidence="3 12" id="KW-0919">Taste</keyword>
<evidence type="ECO:0000256" key="5">
    <source>
        <dbReference type="ARBA" id="ARBA00022692"/>
    </source>
</evidence>
<evidence type="ECO:0000256" key="6">
    <source>
        <dbReference type="ARBA" id="ARBA00022989"/>
    </source>
</evidence>
<evidence type="ECO:0000256" key="12">
    <source>
        <dbReference type="RuleBase" id="RU004424"/>
    </source>
</evidence>
<evidence type="ECO:0000256" key="11">
    <source>
        <dbReference type="RuleBase" id="RU004423"/>
    </source>
</evidence>
<keyword evidence="7 12" id="KW-0297">G-protein coupled receptor</keyword>
<comment type="similarity">
    <text evidence="2 11">Belongs to the G-protein coupled receptor T2R family.</text>
</comment>
<dbReference type="SUPFAM" id="SSF81321">
    <property type="entry name" value="Family A G protein-coupled receptor-like"/>
    <property type="match status" value="1"/>
</dbReference>
<dbReference type="EMBL" id="DYDO01000012">
    <property type="protein sequence ID" value="DBA15166.1"/>
    <property type="molecule type" value="Genomic_DNA"/>
</dbReference>
<dbReference type="PANTHER" id="PTHR11394">
    <property type="entry name" value="TASTE RECEPTOR TYPE 2"/>
    <property type="match status" value="1"/>
</dbReference>
<dbReference type="GO" id="GO:0016020">
    <property type="term" value="C:membrane"/>
    <property type="evidence" value="ECO:0007669"/>
    <property type="project" value="UniProtKB-SubCell"/>
</dbReference>
<dbReference type="PANTHER" id="PTHR11394:SF144">
    <property type="entry name" value="TASTE RECEPTOR TYPE 2"/>
    <property type="match status" value="1"/>
</dbReference>
<dbReference type="Gene3D" id="1.20.1070.10">
    <property type="entry name" value="Rhodopsin 7-helix transmembrane proteins"/>
    <property type="match status" value="1"/>
</dbReference>
<accession>A0AAV2ZFF1</accession>
<evidence type="ECO:0000256" key="9">
    <source>
        <dbReference type="ARBA" id="ARBA00023170"/>
    </source>
</evidence>
<evidence type="ECO:0000256" key="13">
    <source>
        <dbReference type="SAM" id="Phobius"/>
    </source>
</evidence>
<feature type="transmembrane region" description="Helical" evidence="13">
    <location>
        <begin position="46"/>
        <end position="73"/>
    </location>
</feature>
<dbReference type="AlphaFoldDB" id="A0AAV2ZFF1"/>
<comment type="subcellular location">
    <subcellularLocation>
        <location evidence="1 12">Membrane</location>
        <topology evidence="1 12">Multi-pass membrane protein</topology>
    </subcellularLocation>
</comment>
<gene>
    <name evidence="14" type="ORF">GDO54_004414</name>
</gene>
<feature type="transmembrane region" description="Helical" evidence="13">
    <location>
        <begin position="85"/>
        <end position="109"/>
    </location>
</feature>
<feature type="transmembrane region" description="Helical" evidence="13">
    <location>
        <begin position="130"/>
        <end position="150"/>
    </location>
</feature>
<keyword evidence="10 12" id="KW-0807">Transducer</keyword>
<evidence type="ECO:0000313" key="14">
    <source>
        <dbReference type="EMBL" id="DBA15166.1"/>
    </source>
</evidence>
<keyword evidence="8 12" id="KW-0472">Membrane</keyword>
<keyword evidence="5 12" id="KW-0812">Transmembrane</keyword>
<keyword evidence="6 13" id="KW-1133">Transmembrane helix</keyword>
<evidence type="ECO:0000256" key="3">
    <source>
        <dbReference type="ARBA" id="ARBA00022480"/>
    </source>
</evidence>
<proteinExistence type="inferred from homology"/>
<evidence type="ECO:0000313" key="15">
    <source>
        <dbReference type="Proteomes" id="UP001181693"/>
    </source>
</evidence>
<evidence type="ECO:0000256" key="4">
    <source>
        <dbReference type="ARBA" id="ARBA00022606"/>
    </source>
</evidence>
<protein>
    <recommendedName>
        <fullName evidence="12">Taste receptor type 2</fullName>
    </recommendedName>
</protein>
<reference evidence="14" key="1">
    <citation type="thesis" date="2020" institute="ProQuest LLC" country="789 East Eisenhower Parkway, Ann Arbor, MI, USA">
        <title>Comparative Genomics and Chromosome Evolution.</title>
        <authorList>
            <person name="Mudd A.B."/>
        </authorList>
    </citation>
    <scope>NUCLEOTIDE SEQUENCE</scope>
    <source>
        <strain evidence="14">1538</strain>
        <tissue evidence="14">Blood</tissue>
    </source>
</reference>
<evidence type="ECO:0000256" key="8">
    <source>
        <dbReference type="ARBA" id="ARBA00023136"/>
    </source>
</evidence>
<keyword evidence="4 12" id="KW-0716">Sensory transduction</keyword>
<evidence type="ECO:0000256" key="7">
    <source>
        <dbReference type="ARBA" id="ARBA00023040"/>
    </source>
</evidence>
<keyword evidence="15" id="KW-1185">Reference proteome</keyword>
<feature type="transmembrane region" description="Helical" evidence="13">
    <location>
        <begin position="184"/>
        <end position="208"/>
    </location>
</feature>
<keyword evidence="9 12" id="KW-0675">Receptor</keyword>
<feature type="transmembrane region" description="Helical" evidence="13">
    <location>
        <begin position="6"/>
        <end position="34"/>
    </location>
</feature>
<evidence type="ECO:0000256" key="2">
    <source>
        <dbReference type="ARBA" id="ARBA00007376"/>
    </source>
</evidence>
<sequence>MASPYIITPLVIQIIFLMTGSTGNIFILTVHFLDWMKTRKLSTVDLIVNCIVIINLFLQGTIAFNQICALLFLEIYIQVQVVNSLLVILTSLALSSLWCSTCLCFYYFVKIVSFKWAWFHKIKAKLPVMVPWLLVFSCTISWAFGLAAYWDINIDNPLLTANATRNASYVHLHYKSRCDCIFQIYMLVASIPFSIIFITAGAIIFSLCNHMQKIKKNNEGSKNSKLSSHLKATKTVTSLLIAYFIFYGMINILYSESKDGQALTFIFCVLMASAFPTENAIILINGNRKLLMMVKHILCIKQTSINAEVTVTTY</sequence>
<evidence type="ECO:0000256" key="1">
    <source>
        <dbReference type="ARBA" id="ARBA00004141"/>
    </source>
</evidence>
<dbReference type="FunFam" id="1.20.1070.10:FF:000055">
    <property type="entry name" value="Taste receptor type 2"/>
    <property type="match status" value="1"/>
</dbReference>
<feature type="transmembrane region" description="Helical" evidence="13">
    <location>
        <begin position="262"/>
        <end position="284"/>
    </location>
</feature>
<organism evidence="14 15">
    <name type="scientific">Pyxicephalus adspersus</name>
    <name type="common">African bullfrog</name>
    <dbReference type="NCBI Taxonomy" id="30357"/>
    <lineage>
        <taxon>Eukaryota</taxon>
        <taxon>Metazoa</taxon>
        <taxon>Chordata</taxon>
        <taxon>Craniata</taxon>
        <taxon>Vertebrata</taxon>
        <taxon>Euteleostomi</taxon>
        <taxon>Amphibia</taxon>
        <taxon>Batrachia</taxon>
        <taxon>Anura</taxon>
        <taxon>Neobatrachia</taxon>
        <taxon>Ranoidea</taxon>
        <taxon>Pyxicephalidae</taxon>
        <taxon>Pyxicephalinae</taxon>
        <taxon>Pyxicephalus</taxon>
    </lineage>
</organism>
<dbReference type="Proteomes" id="UP001181693">
    <property type="component" value="Unassembled WGS sequence"/>
</dbReference>